<accession>A0ABY7U8P1</accession>
<feature type="compositionally biased region" description="Basic and acidic residues" evidence="1">
    <location>
        <begin position="301"/>
        <end position="312"/>
    </location>
</feature>
<keyword evidence="4" id="KW-1185">Reference proteome</keyword>
<dbReference type="InterPro" id="IPR047682">
    <property type="entry name" value="SepH-like"/>
</dbReference>
<feature type="region of interest" description="Disordered" evidence="1">
    <location>
        <begin position="1"/>
        <end position="23"/>
    </location>
</feature>
<evidence type="ECO:0000256" key="1">
    <source>
        <dbReference type="SAM" id="MobiDB-lite"/>
    </source>
</evidence>
<gene>
    <name evidence="3" type="ORF">CMASS_03135</name>
</gene>
<dbReference type="Pfam" id="PF11268">
    <property type="entry name" value="DUF3071"/>
    <property type="match status" value="1"/>
</dbReference>
<feature type="compositionally biased region" description="Basic and acidic residues" evidence="1">
    <location>
        <begin position="271"/>
        <end position="282"/>
    </location>
</feature>
<feature type="domain" description="DUF3071" evidence="2">
    <location>
        <begin position="1"/>
        <end position="230"/>
    </location>
</feature>
<dbReference type="RefSeq" id="WP_022862895.1">
    <property type="nucleotide sequence ID" value="NZ_ATVG01000004.1"/>
</dbReference>
<name>A0ABY7U8P1_9CORY</name>
<feature type="region of interest" description="Disordered" evidence="1">
    <location>
        <begin position="271"/>
        <end position="359"/>
    </location>
</feature>
<feature type="compositionally biased region" description="Basic residues" evidence="1">
    <location>
        <begin position="330"/>
        <end position="339"/>
    </location>
</feature>
<feature type="compositionally biased region" description="Acidic residues" evidence="1">
    <location>
        <begin position="67"/>
        <end position="83"/>
    </location>
</feature>
<evidence type="ECO:0000313" key="4">
    <source>
        <dbReference type="Proteomes" id="UP001220064"/>
    </source>
</evidence>
<evidence type="ECO:0000259" key="2">
    <source>
        <dbReference type="Pfam" id="PF11268"/>
    </source>
</evidence>
<sequence length="359" mass="39740">MRELYVVDSESTTSSLVLRDENGEEFFLPVDEELRSLLTESTDTDSAAATVSTEPELSPVHAIGRPDEDDEPQPEEPEPEEPAAETPQADDVPSQPSPLQSVPAPTPEAPRPLSDAMSMRPAEIQNRIRAGATSAELADEMGVAESRVDAFAHPVMLERERIAQLAKQAHPVREDGPADLTLWEILATAFAARGHSLNEAEWTAYRQQGEPWVVRVTWTAGLSENEAEWTLKQNRTSNATVEARNSVAADLVDPDFVQPVRSLTSVGRGARYDEAIDGDHPGEATAQPMSEFYDQEDDDLADTRDDIPRVEETDAEGEEDFLQHPDPAKKPSKRRRKAVTPHWEDVLLGVRTNTKRPRK</sequence>
<dbReference type="Proteomes" id="UP001220064">
    <property type="component" value="Chromosome"/>
</dbReference>
<feature type="region of interest" description="Disordered" evidence="1">
    <location>
        <begin position="37"/>
        <end position="116"/>
    </location>
</feature>
<feature type="compositionally biased region" description="Low complexity" evidence="1">
    <location>
        <begin position="39"/>
        <end position="54"/>
    </location>
</feature>
<dbReference type="EMBL" id="CP063189">
    <property type="protein sequence ID" value="WCZ32082.1"/>
    <property type="molecule type" value="Genomic_DNA"/>
</dbReference>
<dbReference type="NCBIfam" id="NF040712">
    <property type="entry name" value="SepH"/>
    <property type="match status" value="1"/>
</dbReference>
<reference evidence="3 4" key="1">
    <citation type="submission" date="2020-10" db="EMBL/GenBank/DDBJ databases">
        <title>Complete genome sequence of Corynebacterium massiliense DSM 45435, type strain of Corynebacterium massiliense.</title>
        <authorList>
            <person name="Busche T."/>
            <person name="Kalinowski J."/>
            <person name="Ruckert C."/>
        </authorList>
    </citation>
    <scope>NUCLEOTIDE SEQUENCE [LARGE SCALE GENOMIC DNA]</scope>
    <source>
        <strain evidence="3 4">DSM 45435</strain>
    </source>
</reference>
<organism evidence="3 4">
    <name type="scientific">Corynebacterium massiliense DSM 45435</name>
    <dbReference type="NCBI Taxonomy" id="1121364"/>
    <lineage>
        <taxon>Bacteria</taxon>
        <taxon>Bacillati</taxon>
        <taxon>Actinomycetota</taxon>
        <taxon>Actinomycetes</taxon>
        <taxon>Mycobacteriales</taxon>
        <taxon>Corynebacteriaceae</taxon>
        <taxon>Corynebacterium</taxon>
    </lineage>
</organism>
<evidence type="ECO:0000313" key="3">
    <source>
        <dbReference type="EMBL" id="WCZ32082.1"/>
    </source>
</evidence>
<feature type="compositionally biased region" description="Low complexity" evidence="1">
    <location>
        <begin position="84"/>
        <end position="103"/>
    </location>
</feature>
<dbReference type="InterPro" id="IPR021421">
    <property type="entry name" value="DUF3071"/>
</dbReference>
<proteinExistence type="predicted"/>
<protein>
    <recommendedName>
        <fullName evidence="2">DUF3071 domain-containing protein</fullName>
    </recommendedName>
</protein>